<name>A0A8H3GAD9_9LECA</name>
<dbReference type="Proteomes" id="UP000664521">
    <property type="component" value="Unassembled WGS sequence"/>
</dbReference>
<comment type="caution">
    <text evidence="4">The sequence shown here is derived from an EMBL/GenBank/DDBJ whole genome shotgun (WGS) entry which is preliminary data.</text>
</comment>
<dbReference type="EMBL" id="CAJPDS010000087">
    <property type="protein sequence ID" value="CAF9935931.1"/>
    <property type="molecule type" value="Genomic_DNA"/>
</dbReference>
<keyword evidence="2" id="KW-0472">Membrane</keyword>
<evidence type="ECO:0000313" key="4">
    <source>
        <dbReference type="EMBL" id="CAF9935931.1"/>
    </source>
</evidence>
<dbReference type="OrthoDB" id="5398702at2759"/>
<keyword evidence="2" id="KW-0812">Transmembrane</keyword>
<feature type="transmembrane region" description="Helical" evidence="2">
    <location>
        <begin position="12"/>
        <end position="32"/>
    </location>
</feature>
<organism evidence="4 5">
    <name type="scientific">Heterodermia speciosa</name>
    <dbReference type="NCBI Taxonomy" id="116794"/>
    <lineage>
        <taxon>Eukaryota</taxon>
        <taxon>Fungi</taxon>
        <taxon>Dikarya</taxon>
        <taxon>Ascomycota</taxon>
        <taxon>Pezizomycotina</taxon>
        <taxon>Lecanoromycetes</taxon>
        <taxon>OSLEUM clade</taxon>
        <taxon>Lecanoromycetidae</taxon>
        <taxon>Caliciales</taxon>
        <taxon>Physciaceae</taxon>
        <taxon>Heterodermia</taxon>
    </lineage>
</organism>
<accession>A0A8H3GAD9</accession>
<evidence type="ECO:0000259" key="3">
    <source>
        <dbReference type="Pfam" id="PF14342"/>
    </source>
</evidence>
<protein>
    <recommendedName>
        <fullName evidence="3">DUF4396 domain-containing protein</fullName>
    </recommendedName>
</protein>
<proteinExistence type="predicted"/>
<dbReference type="AlphaFoldDB" id="A0A8H3GAD9"/>
<keyword evidence="2" id="KW-1133">Transmembrane helix</keyword>
<evidence type="ECO:0000256" key="1">
    <source>
        <dbReference type="SAM" id="MobiDB-lite"/>
    </source>
</evidence>
<gene>
    <name evidence="4" type="ORF">HETSPECPRED_009951</name>
</gene>
<feature type="transmembrane region" description="Helical" evidence="2">
    <location>
        <begin position="173"/>
        <end position="194"/>
    </location>
</feature>
<feature type="region of interest" description="Disordered" evidence="1">
    <location>
        <begin position="133"/>
        <end position="166"/>
    </location>
</feature>
<keyword evidence="5" id="KW-1185">Reference proteome</keyword>
<feature type="transmembrane region" description="Helical" evidence="2">
    <location>
        <begin position="44"/>
        <end position="64"/>
    </location>
</feature>
<feature type="transmembrane region" description="Helical" evidence="2">
    <location>
        <begin position="215"/>
        <end position="234"/>
    </location>
</feature>
<dbReference type="Pfam" id="PF14342">
    <property type="entry name" value="DUF4396"/>
    <property type="match status" value="1"/>
</dbReference>
<feature type="domain" description="DUF4396" evidence="3">
    <location>
        <begin position="174"/>
        <end position="271"/>
    </location>
</feature>
<dbReference type="InterPro" id="IPR025509">
    <property type="entry name" value="DUF4396"/>
</dbReference>
<feature type="region of interest" description="Disordered" evidence="1">
    <location>
        <begin position="86"/>
        <end position="106"/>
    </location>
</feature>
<reference evidence="4" key="1">
    <citation type="submission" date="2021-03" db="EMBL/GenBank/DDBJ databases">
        <authorList>
            <person name="Tagirdzhanova G."/>
        </authorList>
    </citation>
    <scope>NUCLEOTIDE SEQUENCE</scope>
</reference>
<evidence type="ECO:0000256" key="2">
    <source>
        <dbReference type="SAM" id="Phobius"/>
    </source>
</evidence>
<sequence>METYRVPTALTVLAGIFLAIGAICAIIVNVDILRRRGWKSMMGVMIPVWIINATYMGLATLYLYCCYGRPTPVKPDAENPCCHQAGETKKRDSETPPAEQCSQGCHEPSQAPIADPGKAQCCAHKLSITSSLPGEPSHSPFLTPSRDVEKQNKTPASIEGMSHCHTSSSTRPMWATVLIGVSHCGAGCVLGDLIGEWLVYGTSASIRYTSIWPELLIDYAFALLFGIVFQYFSIAPMSGHYGPKSVWWAAKTDVLSLTSFEIGAFGWMVAYQVGNLGVSAGDDDVDVLVDDASGDGDGVHDRRASELVAYLKGDQGALLLIDSERQSTLQSSIESTSGRGGMLGTKC</sequence>
<evidence type="ECO:0000313" key="5">
    <source>
        <dbReference type="Proteomes" id="UP000664521"/>
    </source>
</evidence>